<protein>
    <recommendedName>
        <fullName evidence="3">Lipoprotein</fullName>
    </recommendedName>
</protein>
<evidence type="ECO:0008006" key="3">
    <source>
        <dbReference type="Google" id="ProtNLM"/>
    </source>
</evidence>
<keyword evidence="2" id="KW-1185">Reference proteome</keyword>
<evidence type="ECO:0000313" key="2">
    <source>
        <dbReference type="Proteomes" id="UP001501599"/>
    </source>
</evidence>
<accession>A0ABP5MBN7</accession>
<evidence type="ECO:0000313" key="1">
    <source>
        <dbReference type="EMBL" id="GAA2171977.1"/>
    </source>
</evidence>
<dbReference type="RefSeq" id="WP_344340609.1">
    <property type="nucleotide sequence ID" value="NZ_BAAAQT010000005.1"/>
</dbReference>
<comment type="caution">
    <text evidence="1">The sequence shown here is derived from an EMBL/GenBank/DDBJ whole genome shotgun (WGS) entry which is preliminary data.</text>
</comment>
<organism evidence="1 2">
    <name type="scientific">Agrococcus versicolor</name>
    <dbReference type="NCBI Taxonomy" id="501482"/>
    <lineage>
        <taxon>Bacteria</taxon>
        <taxon>Bacillati</taxon>
        <taxon>Actinomycetota</taxon>
        <taxon>Actinomycetes</taxon>
        <taxon>Micrococcales</taxon>
        <taxon>Microbacteriaceae</taxon>
        <taxon>Agrococcus</taxon>
    </lineage>
</organism>
<name>A0ABP5MBN7_9MICO</name>
<reference evidence="2" key="1">
    <citation type="journal article" date="2019" name="Int. J. Syst. Evol. Microbiol.">
        <title>The Global Catalogue of Microorganisms (GCM) 10K type strain sequencing project: providing services to taxonomists for standard genome sequencing and annotation.</title>
        <authorList>
            <consortium name="The Broad Institute Genomics Platform"/>
            <consortium name="The Broad Institute Genome Sequencing Center for Infectious Disease"/>
            <person name="Wu L."/>
            <person name="Ma J."/>
        </authorList>
    </citation>
    <scope>NUCLEOTIDE SEQUENCE [LARGE SCALE GENOMIC DNA]</scope>
    <source>
        <strain evidence="2">JCM 16026</strain>
    </source>
</reference>
<gene>
    <name evidence="1" type="ORF">GCM10009846_08080</name>
</gene>
<dbReference type="EMBL" id="BAAAQT010000005">
    <property type="protein sequence ID" value="GAA2171977.1"/>
    <property type="molecule type" value="Genomic_DNA"/>
</dbReference>
<proteinExistence type="predicted"/>
<sequence>MLLAVALLTGCSPPPTSQDFELAGPLTNPEMPLPDGAVATLRSVTSELCTIAVPCVEAWSSDVGVFLRFDTVDDAESYVDAASDAEWDRFVVLDFSDVDIGSTRRSSVTSVILAQLPPEHAPFLF</sequence>
<dbReference type="Proteomes" id="UP001501599">
    <property type="component" value="Unassembled WGS sequence"/>
</dbReference>